<gene>
    <name evidence="7" type="ORF">B7P33_18095</name>
</gene>
<dbReference type="Proteomes" id="UP000219559">
    <property type="component" value="Unassembled WGS sequence"/>
</dbReference>
<dbReference type="Pfam" id="PF04542">
    <property type="entry name" value="Sigma70_r2"/>
    <property type="match status" value="1"/>
</dbReference>
<dbReference type="InterPro" id="IPR014327">
    <property type="entry name" value="RNA_pol_sigma70_bacteroid"/>
</dbReference>
<reference evidence="7 8" key="1">
    <citation type="submission" date="2017-04" db="EMBL/GenBank/DDBJ databases">
        <title>A new member of the family Flavobacteriaceae isolated from ascidians.</title>
        <authorList>
            <person name="Chen L."/>
        </authorList>
    </citation>
    <scope>NUCLEOTIDE SEQUENCE [LARGE SCALE GENOMIC DNA]</scope>
    <source>
        <strain evidence="7 8">HQA918</strain>
    </source>
</reference>
<feature type="domain" description="RNA polymerase sigma factor 70 region 4 type 2" evidence="6">
    <location>
        <begin position="122"/>
        <end position="173"/>
    </location>
</feature>
<dbReference type="SUPFAM" id="SSF88946">
    <property type="entry name" value="Sigma2 domain of RNA polymerase sigma factors"/>
    <property type="match status" value="1"/>
</dbReference>
<evidence type="ECO:0008006" key="9">
    <source>
        <dbReference type="Google" id="ProtNLM"/>
    </source>
</evidence>
<evidence type="ECO:0000256" key="4">
    <source>
        <dbReference type="ARBA" id="ARBA00023163"/>
    </source>
</evidence>
<dbReference type="InterPro" id="IPR036388">
    <property type="entry name" value="WH-like_DNA-bd_sf"/>
</dbReference>
<evidence type="ECO:0000259" key="5">
    <source>
        <dbReference type="Pfam" id="PF04542"/>
    </source>
</evidence>
<evidence type="ECO:0000256" key="1">
    <source>
        <dbReference type="ARBA" id="ARBA00010641"/>
    </source>
</evidence>
<dbReference type="InterPro" id="IPR013324">
    <property type="entry name" value="RNA_pol_sigma_r3/r4-like"/>
</dbReference>
<name>A0A2A4G0M9_9FLAO</name>
<dbReference type="GO" id="GO:0006352">
    <property type="term" value="P:DNA-templated transcription initiation"/>
    <property type="evidence" value="ECO:0007669"/>
    <property type="project" value="InterPro"/>
</dbReference>
<evidence type="ECO:0000256" key="3">
    <source>
        <dbReference type="ARBA" id="ARBA00023082"/>
    </source>
</evidence>
<dbReference type="EMBL" id="NBWU01000008">
    <property type="protein sequence ID" value="PCE62549.1"/>
    <property type="molecule type" value="Genomic_DNA"/>
</dbReference>
<dbReference type="InterPro" id="IPR007627">
    <property type="entry name" value="RNA_pol_sigma70_r2"/>
</dbReference>
<comment type="caution">
    <text evidence="7">The sequence shown here is derived from an EMBL/GenBank/DDBJ whole genome shotgun (WGS) entry which is preliminary data.</text>
</comment>
<evidence type="ECO:0000313" key="7">
    <source>
        <dbReference type="EMBL" id="PCE62549.1"/>
    </source>
</evidence>
<sequence>MILEPIVNIASLKERNRIVFRAFFKAHYTNLVAYAHGFLFDRGASEDVVQEVFIKFWEKLPHLNITGTPKGYVYAMVRNACLNHLKKIKVTDTTHLLEMNNMVVASYDFDDYSLENKRLIYNQILKIVEELPPKMRQIFEMRYFYNYKYNEIAEELDVSVNTVKIQLRRSKVRIADMLSALLLLLASS</sequence>
<accession>A0A2A4G0M9</accession>
<keyword evidence="3" id="KW-0731">Sigma factor</keyword>
<dbReference type="InterPro" id="IPR014284">
    <property type="entry name" value="RNA_pol_sigma-70_dom"/>
</dbReference>
<dbReference type="InterPro" id="IPR039425">
    <property type="entry name" value="RNA_pol_sigma-70-like"/>
</dbReference>
<proteinExistence type="inferred from homology"/>
<dbReference type="PANTHER" id="PTHR43133:SF46">
    <property type="entry name" value="RNA POLYMERASE SIGMA-70 FACTOR ECF SUBFAMILY"/>
    <property type="match status" value="1"/>
</dbReference>
<dbReference type="GO" id="GO:0003677">
    <property type="term" value="F:DNA binding"/>
    <property type="evidence" value="ECO:0007669"/>
    <property type="project" value="InterPro"/>
</dbReference>
<dbReference type="SUPFAM" id="SSF88659">
    <property type="entry name" value="Sigma3 and sigma4 domains of RNA polymerase sigma factors"/>
    <property type="match status" value="1"/>
</dbReference>
<protein>
    <recommendedName>
        <fullName evidence="9">RNA polymerase sigma-70 factor</fullName>
    </recommendedName>
</protein>
<organism evidence="7 8">
    <name type="scientific">Sediminicola luteus</name>
    <dbReference type="NCBI Taxonomy" id="319238"/>
    <lineage>
        <taxon>Bacteria</taxon>
        <taxon>Pseudomonadati</taxon>
        <taxon>Bacteroidota</taxon>
        <taxon>Flavobacteriia</taxon>
        <taxon>Flavobacteriales</taxon>
        <taxon>Flavobacteriaceae</taxon>
        <taxon>Sediminicola</taxon>
    </lineage>
</organism>
<dbReference type="AlphaFoldDB" id="A0A2A4G0M9"/>
<dbReference type="CDD" id="cd06171">
    <property type="entry name" value="Sigma70_r4"/>
    <property type="match status" value="1"/>
</dbReference>
<evidence type="ECO:0000259" key="6">
    <source>
        <dbReference type="Pfam" id="PF08281"/>
    </source>
</evidence>
<dbReference type="InterPro" id="IPR013249">
    <property type="entry name" value="RNA_pol_sigma70_r4_t2"/>
</dbReference>
<evidence type="ECO:0000256" key="2">
    <source>
        <dbReference type="ARBA" id="ARBA00023015"/>
    </source>
</evidence>
<feature type="domain" description="RNA polymerase sigma-70 region 2" evidence="5">
    <location>
        <begin position="24"/>
        <end position="87"/>
    </location>
</feature>
<keyword evidence="8" id="KW-1185">Reference proteome</keyword>
<dbReference type="OrthoDB" id="9772248at2"/>
<dbReference type="Pfam" id="PF08281">
    <property type="entry name" value="Sigma70_r4_2"/>
    <property type="match status" value="1"/>
</dbReference>
<dbReference type="GO" id="GO:0016987">
    <property type="term" value="F:sigma factor activity"/>
    <property type="evidence" value="ECO:0007669"/>
    <property type="project" value="UniProtKB-KW"/>
</dbReference>
<keyword evidence="4" id="KW-0804">Transcription</keyword>
<dbReference type="NCBIfam" id="TIGR02985">
    <property type="entry name" value="Sig70_bacteroi1"/>
    <property type="match status" value="1"/>
</dbReference>
<dbReference type="InterPro" id="IPR013325">
    <property type="entry name" value="RNA_pol_sigma_r2"/>
</dbReference>
<dbReference type="Gene3D" id="1.10.1740.10">
    <property type="match status" value="1"/>
</dbReference>
<dbReference type="NCBIfam" id="TIGR02937">
    <property type="entry name" value="sigma70-ECF"/>
    <property type="match status" value="1"/>
</dbReference>
<comment type="similarity">
    <text evidence="1">Belongs to the sigma-70 factor family. ECF subfamily.</text>
</comment>
<dbReference type="PANTHER" id="PTHR43133">
    <property type="entry name" value="RNA POLYMERASE ECF-TYPE SIGMA FACTO"/>
    <property type="match status" value="1"/>
</dbReference>
<dbReference type="Gene3D" id="1.10.10.10">
    <property type="entry name" value="Winged helix-like DNA-binding domain superfamily/Winged helix DNA-binding domain"/>
    <property type="match status" value="1"/>
</dbReference>
<evidence type="ECO:0000313" key="8">
    <source>
        <dbReference type="Proteomes" id="UP000219559"/>
    </source>
</evidence>
<keyword evidence="2" id="KW-0805">Transcription regulation</keyword>